<evidence type="ECO:0000313" key="1">
    <source>
        <dbReference type="EMBL" id="RUR74247.1"/>
    </source>
</evidence>
<dbReference type="EMBL" id="RSCJ01000030">
    <property type="protein sequence ID" value="RUR74247.1"/>
    <property type="molecule type" value="Genomic_DNA"/>
</dbReference>
<proteinExistence type="predicted"/>
<organism evidence="1 2">
    <name type="scientific">Chlorogloeopsis fritschii PCC 6912</name>
    <dbReference type="NCBI Taxonomy" id="211165"/>
    <lineage>
        <taxon>Bacteria</taxon>
        <taxon>Bacillati</taxon>
        <taxon>Cyanobacteriota</taxon>
        <taxon>Cyanophyceae</taxon>
        <taxon>Nostocales</taxon>
        <taxon>Chlorogloeopsidaceae</taxon>
        <taxon>Chlorogloeopsis</taxon>
    </lineage>
</organism>
<evidence type="ECO:0008006" key="3">
    <source>
        <dbReference type="Google" id="ProtNLM"/>
    </source>
</evidence>
<protein>
    <recommendedName>
        <fullName evidence="3">Co-chaperone DjlA N-terminal domain-containing protein</fullName>
    </recommendedName>
</protein>
<evidence type="ECO:0000313" key="2">
    <source>
        <dbReference type="Proteomes" id="UP000268857"/>
    </source>
</evidence>
<dbReference type="OrthoDB" id="458764at2"/>
<gene>
    <name evidence="1" type="ORF">PCC6912_53480</name>
</gene>
<name>A0A3S0Y1F7_CHLFR</name>
<accession>A0A3S0Y1F7</accession>
<dbReference type="RefSeq" id="WP_016875045.1">
    <property type="nucleotide sequence ID" value="NZ_AJLN01000107.1"/>
</dbReference>
<dbReference type="Proteomes" id="UP000268857">
    <property type="component" value="Unassembled WGS sequence"/>
</dbReference>
<comment type="caution">
    <text evidence="1">The sequence shown here is derived from an EMBL/GenBank/DDBJ whole genome shotgun (WGS) entry which is preliminary data.</text>
</comment>
<sequence>MAKYDKIFKSEGTLKEPISSEEAVAAIAVVTAVADSSLEEADVEFIADSLWELEVFEDSSDDELIEMVDKLLSLAEKEGVGALFNTARQSLSQEMLLDAFASSVILLVDEDELRIPKGKKNLLKEIQKGLEINDEEAQEIIDEVLSSFEDLEEEEET</sequence>
<dbReference type="AlphaFoldDB" id="A0A3S0Y1F7"/>
<reference evidence="1 2" key="1">
    <citation type="journal article" date="2019" name="Genome Biol. Evol.">
        <title>Day and night: Metabolic profiles and evolutionary relationships of six axenic non-marine cyanobacteria.</title>
        <authorList>
            <person name="Will S.E."/>
            <person name="Henke P."/>
            <person name="Boedeker C."/>
            <person name="Huang S."/>
            <person name="Brinkmann H."/>
            <person name="Rohde M."/>
            <person name="Jarek M."/>
            <person name="Friedl T."/>
            <person name="Seufert S."/>
            <person name="Schumacher M."/>
            <person name="Overmann J."/>
            <person name="Neumann-Schaal M."/>
            <person name="Petersen J."/>
        </authorList>
    </citation>
    <scope>NUCLEOTIDE SEQUENCE [LARGE SCALE GENOMIC DNA]</scope>
    <source>
        <strain evidence="1 2">PCC 6912</strain>
    </source>
</reference>
<keyword evidence="2" id="KW-1185">Reference proteome</keyword>